<dbReference type="GO" id="GO:0016787">
    <property type="term" value="F:hydrolase activity"/>
    <property type="evidence" value="ECO:0007669"/>
    <property type="project" value="UniProtKB-KW"/>
</dbReference>
<organism evidence="3 4">
    <name type="scientific">Imperialibacter roseus</name>
    <dbReference type="NCBI Taxonomy" id="1324217"/>
    <lineage>
        <taxon>Bacteria</taxon>
        <taxon>Pseudomonadati</taxon>
        <taxon>Bacteroidota</taxon>
        <taxon>Cytophagia</taxon>
        <taxon>Cytophagales</taxon>
        <taxon>Flammeovirgaceae</taxon>
        <taxon>Imperialibacter</taxon>
    </lineage>
</organism>
<protein>
    <submittedName>
        <fullName evidence="3">Thioesterase family protein</fullName>
        <ecNumber evidence="3">3.1.2.-</ecNumber>
    </submittedName>
</protein>
<proteinExistence type="inferred from homology"/>
<evidence type="ECO:0000313" key="4">
    <source>
        <dbReference type="Proteomes" id="UP001302349"/>
    </source>
</evidence>
<dbReference type="PIRSF" id="PIRSF003230">
    <property type="entry name" value="YbgC"/>
    <property type="match status" value="1"/>
</dbReference>
<dbReference type="CDD" id="cd00586">
    <property type="entry name" value="4HBT"/>
    <property type="match status" value="1"/>
</dbReference>
<dbReference type="InterPro" id="IPR006684">
    <property type="entry name" value="YbgC/YbaW"/>
</dbReference>
<dbReference type="NCBIfam" id="TIGR00051">
    <property type="entry name" value="YbgC/FadM family acyl-CoA thioesterase"/>
    <property type="match status" value="1"/>
</dbReference>
<gene>
    <name evidence="3" type="ORF">RT717_27375</name>
</gene>
<name>A0ABZ0IP34_9BACT</name>
<dbReference type="InterPro" id="IPR050563">
    <property type="entry name" value="4-hydroxybenzoyl-CoA_TE"/>
</dbReference>
<dbReference type="Proteomes" id="UP001302349">
    <property type="component" value="Chromosome"/>
</dbReference>
<dbReference type="SUPFAM" id="SSF54637">
    <property type="entry name" value="Thioesterase/thiol ester dehydrase-isomerase"/>
    <property type="match status" value="1"/>
</dbReference>
<comment type="similarity">
    <text evidence="1">Belongs to the 4-hydroxybenzoyl-CoA thioesterase family.</text>
</comment>
<evidence type="ECO:0000256" key="1">
    <source>
        <dbReference type="ARBA" id="ARBA00005953"/>
    </source>
</evidence>
<dbReference type="InterPro" id="IPR029069">
    <property type="entry name" value="HotDog_dom_sf"/>
</dbReference>
<dbReference type="RefSeq" id="WP_317489494.1">
    <property type="nucleotide sequence ID" value="NZ_CP136051.1"/>
</dbReference>
<dbReference type="PANTHER" id="PTHR31793:SF27">
    <property type="entry name" value="NOVEL THIOESTERASE SUPERFAMILY DOMAIN AND SAPOSIN A-TYPE DOMAIN CONTAINING PROTEIN (0610012H03RIK)"/>
    <property type="match status" value="1"/>
</dbReference>
<keyword evidence="2 3" id="KW-0378">Hydrolase</keyword>
<evidence type="ECO:0000313" key="3">
    <source>
        <dbReference type="EMBL" id="WOK06793.1"/>
    </source>
</evidence>
<dbReference type="PANTHER" id="PTHR31793">
    <property type="entry name" value="4-HYDROXYBENZOYL-COA THIOESTERASE FAMILY MEMBER"/>
    <property type="match status" value="1"/>
</dbReference>
<keyword evidence="4" id="KW-1185">Reference proteome</keyword>
<dbReference type="Gene3D" id="3.10.129.10">
    <property type="entry name" value="Hotdog Thioesterase"/>
    <property type="match status" value="1"/>
</dbReference>
<reference evidence="3 4" key="1">
    <citation type="journal article" date="2023" name="Microbiol. Resour. Announc.">
        <title>Complete Genome Sequence of Imperialibacter roseus strain P4T.</title>
        <authorList>
            <person name="Tizabi D.R."/>
            <person name="Bachvaroff T."/>
            <person name="Hill R.T."/>
        </authorList>
    </citation>
    <scope>NUCLEOTIDE SEQUENCE [LARGE SCALE GENOMIC DNA]</scope>
    <source>
        <strain evidence="3 4">P4T</strain>
    </source>
</reference>
<evidence type="ECO:0000256" key="2">
    <source>
        <dbReference type="ARBA" id="ARBA00022801"/>
    </source>
</evidence>
<sequence>MYTHETQLRVRYAETDQMGYAYYGNYAAYYEVARVECIRSLGFSYKKLEEMGVMLPVLELHTRYLLPARYDELLTIKVVIPKKPTLKILFQYEILNEAGKLINQGETTLVFINMETNRPIRMPEVMGKLLEPYFSNQ</sequence>
<accession>A0ABZ0IP34</accession>
<dbReference type="EC" id="3.1.2.-" evidence="3"/>
<dbReference type="Pfam" id="PF13279">
    <property type="entry name" value="4HBT_2"/>
    <property type="match status" value="1"/>
</dbReference>
<dbReference type="EMBL" id="CP136051">
    <property type="protein sequence ID" value="WOK06793.1"/>
    <property type="molecule type" value="Genomic_DNA"/>
</dbReference>